<protein>
    <submittedName>
        <fullName evidence="5">Stealth protein CR2, conserved region 2</fullName>
    </submittedName>
</protein>
<proteinExistence type="inferred from homology"/>
<keyword evidence="3" id="KW-0270">Exopolysaccharide synthesis</keyword>
<dbReference type="Proteomes" id="UP000198914">
    <property type="component" value="Unassembled WGS sequence"/>
</dbReference>
<name>A0A1H3LEB0_9RHOB</name>
<dbReference type="InterPro" id="IPR047141">
    <property type="entry name" value="Stealth"/>
</dbReference>
<accession>A0A1H3LEB0</accession>
<dbReference type="InterPro" id="IPR021520">
    <property type="entry name" value="Stealth_CR2"/>
</dbReference>
<dbReference type="GO" id="GO:0000271">
    <property type="term" value="P:polysaccharide biosynthetic process"/>
    <property type="evidence" value="ECO:0007669"/>
    <property type="project" value="UniProtKB-KW"/>
</dbReference>
<dbReference type="STRING" id="1244108.SAMN05444004_102174"/>
<evidence type="ECO:0000256" key="3">
    <source>
        <dbReference type="ARBA" id="ARBA00023169"/>
    </source>
</evidence>
<keyword evidence="2" id="KW-0808">Transferase</keyword>
<comment type="similarity">
    <text evidence="1">Belongs to the stealth family.</text>
</comment>
<evidence type="ECO:0000256" key="2">
    <source>
        <dbReference type="ARBA" id="ARBA00022679"/>
    </source>
</evidence>
<dbReference type="PANTHER" id="PTHR24045:SF0">
    <property type="entry name" value="N-ACETYLGLUCOSAMINE-1-PHOSPHOTRANSFERASE SUBUNITS ALPHA_BETA"/>
    <property type="match status" value="1"/>
</dbReference>
<evidence type="ECO:0000256" key="1">
    <source>
        <dbReference type="ARBA" id="ARBA00007583"/>
    </source>
</evidence>
<dbReference type="AlphaFoldDB" id="A0A1H3LEB0"/>
<feature type="domain" description="Stealth protein CR2 conserved region 2" evidence="4">
    <location>
        <begin position="47"/>
        <end position="153"/>
    </location>
</feature>
<dbReference type="GO" id="GO:0016772">
    <property type="term" value="F:transferase activity, transferring phosphorus-containing groups"/>
    <property type="evidence" value="ECO:0007669"/>
    <property type="project" value="InterPro"/>
</dbReference>
<dbReference type="RefSeq" id="WP_244504518.1">
    <property type="nucleotide sequence ID" value="NZ_FNPX01000002.1"/>
</dbReference>
<evidence type="ECO:0000259" key="4">
    <source>
        <dbReference type="Pfam" id="PF11380"/>
    </source>
</evidence>
<evidence type="ECO:0000313" key="5">
    <source>
        <dbReference type="EMBL" id="SDY62743.1"/>
    </source>
</evidence>
<reference evidence="6" key="1">
    <citation type="submission" date="2016-10" db="EMBL/GenBank/DDBJ databases">
        <authorList>
            <person name="Varghese N."/>
            <person name="Submissions S."/>
        </authorList>
    </citation>
    <scope>NUCLEOTIDE SEQUENCE [LARGE SCALE GENOMIC DNA]</scope>
    <source>
        <strain evidence="6">DSM 100420</strain>
    </source>
</reference>
<organism evidence="5 6">
    <name type="scientific">Jannaschia faecimaris</name>
    <dbReference type="NCBI Taxonomy" id="1244108"/>
    <lineage>
        <taxon>Bacteria</taxon>
        <taxon>Pseudomonadati</taxon>
        <taxon>Pseudomonadota</taxon>
        <taxon>Alphaproteobacteria</taxon>
        <taxon>Rhodobacterales</taxon>
        <taxon>Roseobacteraceae</taxon>
        <taxon>Jannaschia</taxon>
    </lineage>
</organism>
<dbReference type="PANTHER" id="PTHR24045">
    <property type="match status" value="1"/>
</dbReference>
<sequence length="326" mass="36574">MCTDDARAIDAVITWVDGKAPEHLMKRAQYVSAAIAPLHENAVNPHRWADSDEIFYCLQSIENNAPWIRTIWIVADGRGPDLSRLSRDLRARIRVVDHREIFKGFEAALPTFNSLAIESLIWRIEGLSEYFLYFNDDVFLTAPLSPEDVFRGNKPVLRGKWVDNSHLTGDAVARSDPALFNRFMQMNAAQMLGVDPCRIFAAAHVVHPMRRSVMADLFAHYPQAFAENIGHRFRDIRQFLPMGLHNHACINRQGAVMHPHGDHLHIRSGQGLDQDPQITALLLQGIADTQIKFLCVNDLPQLEQVVPDARMRIAGAIGGTPSVPPA</sequence>
<evidence type="ECO:0000313" key="6">
    <source>
        <dbReference type="Proteomes" id="UP000198914"/>
    </source>
</evidence>
<gene>
    <name evidence="5" type="ORF">SAMN05444004_102174</name>
</gene>
<keyword evidence="6" id="KW-1185">Reference proteome</keyword>
<dbReference type="EMBL" id="FNPX01000002">
    <property type="protein sequence ID" value="SDY62743.1"/>
    <property type="molecule type" value="Genomic_DNA"/>
</dbReference>
<dbReference type="Pfam" id="PF11380">
    <property type="entry name" value="Stealth_CR2"/>
    <property type="match status" value="1"/>
</dbReference>